<proteinExistence type="predicted"/>
<gene>
    <name evidence="3" type="ORF">HNQ51_000770</name>
</gene>
<accession>A0A840RXP7</accession>
<dbReference type="Proteomes" id="UP000554837">
    <property type="component" value="Unassembled WGS sequence"/>
</dbReference>
<feature type="transmembrane region" description="Helical" evidence="1">
    <location>
        <begin position="200"/>
        <end position="219"/>
    </location>
</feature>
<keyword evidence="4" id="KW-1185">Reference proteome</keyword>
<sequence>MWLTGLSLLALLGYGLSAWGASAQRERWLPALWVAWGAQALALLVDLGGVGAAQAGVRFGFAPALSLMLWLVLAVVLLESRFLPLHFMRRALSLLAAGTVALAWAFPGQLHAAAGPWAPLHWVLGLVSYGLFATAVLHAWLLGRAERQMRQLAPGALGLPLLRLERLTFQFVAAGVLVLGLALVLGFATLTQWRWDHKTLFSLLAFVVLAGLLAGRHWLGWRGAQALRWLYVGSCLLLLAYVGSRFVLQVMLGRGV</sequence>
<dbReference type="GO" id="GO:0017004">
    <property type="term" value="P:cytochrome complex assembly"/>
    <property type="evidence" value="ECO:0007669"/>
    <property type="project" value="InterPro"/>
</dbReference>
<evidence type="ECO:0000313" key="3">
    <source>
        <dbReference type="EMBL" id="MBB5203477.1"/>
    </source>
</evidence>
<dbReference type="OrthoDB" id="9780793at2"/>
<feature type="transmembrane region" description="Helical" evidence="1">
    <location>
        <begin position="167"/>
        <end position="188"/>
    </location>
</feature>
<keyword evidence="1" id="KW-0812">Transmembrane</keyword>
<feature type="transmembrane region" description="Helical" evidence="1">
    <location>
        <begin position="226"/>
        <end position="248"/>
    </location>
</feature>
<dbReference type="Pfam" id="PF01578">
    <property type="entry name" value="Cytochrom_C_asm"/>
    <property type="match status" value="1"/>
</dbReference>
<keyword evidence="1" id="KW-1133">Transmembrane helix</keyword>
<feature type="domain" description="Cytochrome c assembly protein" evidence="2">
    <location>
        <begin position="65"/>
        <end position="250"/>
    </location>
</feature>
<dbReference type="PANTHER" id="PTHR38034">
    <property type="entry name" value="INNER MEMBRANE PROTEIN YPJD"/>
    <property type="match status" value="1"/>
</dbReference>
<feature type="transmembrane region" description="Helical" evidence="1">
    <location>
        <begin position="59"/>
        <end position="79"/>
    </location>
</feature>
<dbReference type="InterPro" id="IPR002541">
    <property type="entry name" value="Cyt_c_assembly"/>
</dbReference>
<dbReference type="InterPro" id="IPR052372">
    <property type="entry name" value="YpjD/HemX"/>
</dbReference>
<dbReference type="RefSeq" id="WP_138857472.1">
    <property type="nucleotide sequence ID" value="NZ_CP040709.1"/>
</dbReference>
<evidence type="ECO:0000313" key="4">
    <source>
        <dbReference type="Proteomes" id="UP000554837"/>
    </source>
</evidence>
<evidence type="ECO:0000259" key="2">
    <source>
        <dbReference type="Pfam" id="PF01578"/>
    </source>
</evidence>
<evidence type="ECO:0000256" key="1">
    <source>
        <dbReference type="SAM" id="Phobius"/>
    </source>
</evidence>
<keyword evidence="1" id="KW-0472">Membrane</keyword>
<dbReference type="EMBL" id="JACHHO010000001">
    <property type="protein sequence ID" value="MBB5203477.1"/>
    <property type="molecule type" value="Genomic_DNA"/>
</dbReference>
<protein>
    <submittedName>
        <fullName evidence="3">ABC-type uncharacterized transport system permease subunit</fullName>
    </submittedName>
</protein>
<reference evidence="3 4" key="1">
    <citation type="submission" date="2020-08" db="EMBL/GenBank/DDBJ databases">
        <title>Genomic Encyclopedia of Type Strains, Phase IV (KMG-IV): sequencing the most valuable type-strain genomes for metagenomic binning, comparative biology and taxonomic classification.</title>
        <authorList>
            <person name="Goeker M."/>
        </authorList>
    </citation>
    <scope>NUCLEOTIDE SEQUENCE [LARGE SCALE GENOMIC DNA]</scope>
    <source>
        <strain evidence="3 4">DSM 23958</strain>
    </source>
</reference>
<organism evidence="3 4">
    <name type="scientific">Inhella inkyongensis</name>
    <dbReference type="NCBI Taxonomy" id="392593"/>
    <lineage>
        <taxon>Bacteria</taxon>
        <taxon>Pseudomonadati</taxon>
        <taxon>Pseudomonadota</taxon>
        <taxon>Betaproteobacteria</taxon>
        <taxon>Burkholderiales</taxon>
        <taxon>Sphaerotilaceae</taxon>
        <taxon>Inhella</taxon>
    </lineage>
</organism>
<dbReference type="AlphaFoldDB" id="A0A840RXP7"/>
<dbReference type="PANTHER" id="PTHR38034:SF1">
    <property type="entry name" value="INNER MEMBRANE PROTEIN YPJD"/>
    <property type="match status" value="1"/>
</dbReference>
<comment type="caution">
    <text evidence="3">The sequence shown here is derived from an EMBL/GenBank/DDBJ whole genome shotgun (WGS) entry which is preliminary data.</text>
</comment>
<name>A0A840RXP7_9BURK</name>
<dbReference type="GO" id="GO:0020037">
    <property type="term" value="F:heme binding"/>
    <property type="evidence" value="ECO:0007669"/>
    <property type="project" value="InterPro"/>
</dbReference>
<feature type="transmembrane region" description="Helical" evidence="1">
    <location>
        <begin position="91"/>
        <end position="110"/>
    </location>
</feature>
<feature type="transmembrane region" description="Helical" evidence="1">
    <location>
        <begin position="122"/>
        <end position="142"/>
    </location>
</feature>